<keyword evidence="3" id="KW-0560">Oxidoreductase</keyword>
<sequence length="336" mass="38343">MAKMMSEISVPVIDLKKFPEEEEYNKLREVCEKWGCFRLVNHDIPGSLMQEMKEVAIYVLSLPSEIKKCKVDPSKYKRTGHMLYTHQPLFETMGIDLGSPQPLNDLFSQWDLPPQHRHTIEAYGKATRELAVNLAKKIQESVLGLPIAPEEVLDFENWRCEFKLNKFKFSPEAIGDYGLHWHTDGGFLTVLQDDDEIAGLEAWHSPSNCFVPVTPAPGTFFINIGDVGHVWSNGRFENVKHQVKCNVEMPRHSITTFLLAPMDRNVEVGKEFVDSDHPPLFGPFKFESYADTRRATNLIAGEALDFLRSHPAENTSEDPKRFRPTENTSEDPKVQV</sequence>
<dbReference type="InterPro" id="IPR026992">
    <property type="entry name" value="DIOX_N"/>
</dbReference>
<evidence type="ECO:0000256" key="1">
    <source>
        <dbReference type="ARBA" id="ARBA00022723"/>
    </source>
</evidence>
<dbReference type="GO" id="GO:0016491">
    <property type="term" value="F:oxidoreductase activity"/>
    <property type="evidence" value="ECO:0007669"/>
    <property type="project" value="UniProtKB-KW"/>
</dbReference>
<evidence type="ECO:0000259" key="5">
    <source>
        <dbReference type="PROSITE" id="PS51471"/>
    </source>
</evidence>
<accession>A0AAE1IPF0</accession>
<dbReference type="PANTHER" id="PTHR47990">
    <property type="entry name" value="2-OXOGLUTARATE (2OG) AND FE(II)-DEPENDENT OXYGENASE SUPERFAMILY PROTEIN-RELATED"/>
    <property type="match status" value="1"/>
</dbReference>
<dbReference type="PROSITE" id="PS51471">
    <property type="entry name" value="FE2OG_OXY"/>
    <property type="match status" value="1"/>
</dbReference>
<dbReference type="InterPro" id="IPR027443">
    <property type="entry name" value="IPNS-like_sf"/>
</dbReference>
<keyword evidence="2 3" id="KW-0408">Iron</keyword>
<keyword evidence="1 3" id="KW-0479">Metal-binding</keyword>
<dbReference type="SUPFAM" id="SSF51197">
    <property type="entry name" value="Clavaminate synthase-like"/>
    <property type="match status" value="1"/>
</dbReference>
<organism evidence="6 7">
    <name type="scientific">Acacia crassicarpa</name>
    <name type="common">northern wattle</name>
    <dbReference type="NCBI Taxonomy" id="499986"/>
    <lineage>
        <taxon>Eukaryota</taxon>
        <taxon>Viridiplantae</taxon>
        <taxon>Streptophyta</taxon>
        <taxon>Embryophyta</taxon>
        <taxon>Tracheophyta</taxon>
        <taxon>Spermatophyta</taxon>
        <taxon>Magnoliopsida</taxon>
        <taxon>eudicotyledons</taxon>
        <taxon>Gunneridae</taxon>
        <taxon>Pentapetalae</taxon>
        <taxon>rosids</taxon>
        <taxon>fabids</taxon>
        <taxon>Fabales</taxon>
        <taxon>Fabaceae</taxon>
        <taxon>Caesalpinioideae</taxon>
        <taxon>mimosoid clade</taxon>
        <taxon>Acacieae</taxon>
        <taxon>Acacia</taxon>
    </lineage>
</organism>
<keyword evidence="7" id="KW-1185">Reference proteome</keyword>
<dbReference type="AlphaFoldDB" id="A0AAE1IPF0"/>
<protein>
    <recommendedName>
        <fullName evidence="5">Fe2OG dioxygenase domain-containing protein</fullName>
    </recommendedName>
</protein>
<dbReference type="Pfam" id="PF14226">
    <property type="entry name" value="DIOX_N"/>
    <property type="match status" value="1"/>
</dbReference>
<evidence type="ECO:0000313" key="6">
    <source>
        <dbReference type="EMBL" id="KAK4253592.1"/>
    </source>
</evidence>
<dbReference type="EMBL" id="JAWXYG010000015">
    <property type="protein sequence ID" value="KAK4253592.1"/>
    <property type="molecule type" value="Genomic_DNA"/>
</dbReference>
<evidence type="ECO:0000256" key="2">
    <source>
        <dbReference type="ARBA" id="ARBA00023004"/>
    </source>
</evidence>
<evidence type="ECO:0000256" key="3">
    <source>
        <dbReference type="RuleBase" id="RU003682"/>
    </source>
</evidence>
<feature type="domain" description="Fe2OG dioxygenase" evidence="5">
    <location>
        <begin position="154"/>
        <end position="261"/>
    </location>
</feature>
<feature type="region of interest" description="Disordered" evidence="4">
    <location>
        <begin position="309"/>
        <end position="336"/>
    </location>
</feature>
<evidence type="ECO:0000313" key="7">
    <source>
        <dbReference type="Proteomes" id="UP001293593"/>
    </source>
</evidence>
<comment type="similarity">
    <text evidence="3">Belongs to the iron/ascorbate-dependent oxidoreductase family.</text>
</comment>
<gene>
    <name evidence="6" type="ORF">QN277_010245</name>
</gene>
<comment type="caution">
    <text evidence="6">The sequence shown here is derived from an EMBL/GenBank/DDBJ whole genome shotgun (WGS) entry which is preliminary data.</text>
</comment>
<dbReference type="GO" id="GO:0046872">
    <property type="term" value="F:metal ion binding"/>
    <property type="evidence" value="ECO:0007669"/>
    <property type="project" value="UniProtKB-KW"/>
</dbReference>
<evidence type="ECO:0000256" key="4">
    <source>
        <dbReference type="SAM" id="MobiDB-lite"/>
    </source>
</evidence>
<proteinExistence type="inferred from homology"/>
<dbReference type="InterPro" id="IPR050231">
    <property type="entry name" value="Iron_ascorbate_oxido_reductase"/>
</dbReference>
<dbReference type="Proteomes" id="UP001293593">
    <property type="component" value="Unassembled WGS sequence"/>
</dbReference>
<dbReference type="InterPro" id="IPR044861">
    <property type="entry name" value="IPNS-like_FE2OG_OXY"/>
</dbReference>
<dbReference type="Pfam" id="PF03171">
    <property type="entry name" value="2OG-FeII_Oxy"/>
    <property type="match status" value="1"/>
</dbReference>
<name>A0AAE1IPF0_9FABA</name>
<dbReference type="Gene3D" id="2.60.120.330">
    <property type="entry name" value="B-lactam Antibiotic, Isopenicillin N Synthase, Chain"/>
    <property type="match status" value="1"/>
</dbReference>
<reference evidence="6" key="1">
    <citation type="submission" date="2023-10" db="EMBL/GenBank/DDBJ databases">
        <title>Chromosome-level genome of the transformable northern wattle, Acacia crassicarpa.</title>
        <authorList>
            <person name="Massaro I."/>
            <person name="Sinha N.R."/>
            <person name="Poethig S."/>
            <person name="Leichty A.R."/>
        </authorList>
    </citation>
    <scope>NUCLEOTIDE SEQUENCE</scope>
    <source>
        <strain evidence="6">Acra3RX</strain>
        <tissue evidence="6">Leaf</tissue>
    </source>
</reference>
<dbReference type="InterPro" id="IPR005123">
    <property type="entry name" value="Oxoglu/Fe-dep_dioxygenase_dom"/>
</dbReference>